<organism evidence="9 10">
    <name type="scientific">Stichopus japonicus</name>
    <name type="common">Sea cucumber</name>
    <dbReference type="NCBI Taxonomy" id="307972"/>
    <lineage>
        <taxon>Eukaryota</taxon>
        <taxon>Metazoa</taxon>
        <taxon>Echinodermata</taxon>
        <taxon>Eleutherozoa</taxon>
        <taxon>Echinozoa</taxon>
        <taxon>Holothuroidea</taxon>
        <taxon>Aspidochirotacea</taxon>
        <taxon>Aspidochirotida</taxon>
        <taxon>Stichopodidae</taxon>
        <taxon>Apostichopus</taxon>
    </lineage>
</organism>
<comment type="caution">
    <text evidence="9">The sequence shown here is derived from an EMBL/GenBank/DDBJ whole genome shotgun (WGS) entry which is preliminary data.</text>
</comment>
<evidence type="ECO:0000256" key="4">
    <source>
        <dbReference type="ARBA" id="ARBA00022737"/>
    </source>
</evidence>
<keyword evidence="10" id="KW-1185">Reference proteome</keyword>
<feature type="region of interest" description="Disordered" evidence="8">
    <location>
        <begin position="1"/>
        <end position="71"/>
    </location>
</feature>
<evidence type="ECO:0000256" key="5">
    <source>
        <dbReference type="ARBA" id="ARBA00059273"/>
    </source>
</evidence>
<evidence type="ECO:0000313" key="9">
    <source>
        <dbReference type="EMBL" id="PIK56008.1"/>
    </source>
</evidence>
<feature type="compositionally biased region" description="Acidic residues" evidence="8">
    <location>
        <begin position="30"/>
        <end position="64"/>
    </location>
</feature>
<dbReference type="PROSITE" id="PS50294">
    <property type="entry name" value="WD_REPEATS_REGION"/>
    <property type="match status" value="2"/>
</dbReference>
<evidence type="ECO:0000313" key="10">
    <source>
        <dbReference type="Proteomes" id="UP000230750"/>
    </source>
</evidence>
<feature type="compositionally biased region" description="Acidic residues" evidence="8">
    <location>
        <begin position="1"/>
        <end position="22"/>
    </location>
</feature>
<dbReference type="PANTHER" id="PTHR19857">
    <property type="entry name" value="MITOCHONDRIAL DIVISION PROTEIN 1-RELATED"/>
    <property type="match status" value="1"/>
</dbReference>
<evidence type="ECO:0000256" key="2">
    <source>
        <dbReference type="ARBA" id="ARBA00022490"/>
    </source>
</evidence>
<comment type="subcellular location">
    <subcellularLocation>
        <location evidence="1">Cytoplasm</location>
    </subcellularLocation>
</comment>
<dbReference type="CDD" id="cd00200">
    <property type="entry name" value="WD40"/>
    <property type="match status" value="1"/>
</dbReference>
<dbReference type="STRING" id="307972.A0A2G8L6Y6"/>
<dbReference type="Gene3D" id="2.130.10.10">
    <property type="entry name" value="YVTN repeat-like/Quinoprotein amine dehydrogenase"/>
    <property type="match status" value="1"/>
</dbReference>
<dbReference type="PROSITE" id="PS50082">
    <property type="entry name" value="WD_REPEATS_2"/>
    <property type="match status" value="4"/>
</dbReference>
<feature type="repeat" description="WD" evidence="7">
    <location>
        <begin position="77"/>
        <end position="119"/>
    </location>
</feature>
<evidence type="ECO:0000256" key="3">
    <source>
        <dbReference type="ARBA" id="ARBA00022574"/>
    </source>
</evidence>
<dbReference type="SUPFAM" id="SSF50978">
    <property type="entry name" value="WD40 repeat-like"/>
    <property type="match status" value="1"/>
</dbReference>
<dbReference type="EMBL" id="MRZV01000192">
    <property type="protein sequence ID" value="PIK56008.1"/>
    <property type="molecule type" value="Genomic_DNA"/>
</dbReference>
<evidence type="ECO:0000256" key="8">
    <source>
        <dbReference type="SAM" id="MobiDB-lite"/>
    </source>
</evidence>
<evidence type="ECO:0000256" key="7">
    <source>
        <dbReference type="PROSITE-ProRule" id="PRU00221"/>
    </source>
</evidence>
<feature type="repeat" description="WD" evidence="7">
    <location>
        <begin position="364"/>
        <end position="402"/>
    </location>
</feature>
<sequence>MDPEDDVNLNEDDFEEVTDEDLQPNGGGGDDIEYEMGDMDLEQYDDYEEGEEEYNEEMQPDEEAGAAPTSDDADVCFKKHSGSVFACALEPTAGSLAISGGEDDKAYVWNTSDGAVILECSGHKDSVTCVGFNREGTLAASGDMSGIIKVWKVESKEELWSFEGSDLEWLRWHPVANVLLGGTSEGDVWMWKVPSGDTKMMQGHGCLTSCGRVLPDGKRCIVGYEDGASKIWDLKDQALLHHIKAGGHGHSDSITCMDCHKDNVMALTGSVDGTAKLLNTNTGKNPLTSGVSSTSCQSLVAIGSLNGLLSIWDVPTQKLRHQCRTETGVVKVKWDPTSPVVIAAGLDGRIQLWDARSGQRSSSYEGHSKEILDFDLSSDGNTILTSSGDDTCRIFKISQPER</sequence>
<comment type="function">
    <text evidence="5">Plays a role in angiogenesis and cell migration. In smooth muscle cell migration, may act through the RhoA pathway.</text>
</comment>
<protein>
    <recommendedName>
        <fullName evidence="6">Angio-associated migratory cell protein</fullName>
    </recommendedName>
</protein>
<accession>A0A2G8L6Y6</accession>
<dbReference type="InterPro" id="IPR015943">
    <property type="entry name" value="WD40/YVTN_repeat-like_dom_sf"/>
</dbReference>
<gene>
    <name evidence="9" type="ORF">BSL78_07101</name>
</gene>
<dbReference type="Pfam" id="PF00400">
    <property type="entry name" value="WD40"/>
    <property type="match status" value="6"/>
</dbReference>
<dbReference type="InterPro" id="IPR036322">
    <property type="entry name" value="WD40_repeat_dom_sf"/>
</dbReference>
<reference evidence="9 10" key="1">
    <citation type="journal article" date="2017" name="PLoS Biol.">
        <title>The sea cucumber genome provides insights into morphological evolution and visceral regeneration.</title>
        <authorList>
            <person name="Zhang X."/>
            <person name="Sun L."/>
            <person name="Yuan J."/>
            <person name="Sun Y."/>
            <person name="Gao Y."/>
            <person name="Zhang L."/>
            <person name="Li S."/>
            <person name="Dai H."/>
            <person name="Hamel J.F."/>
            <person name="Liu C."/>
            <person name="Yu Y."/>
            <person name="Liu S."/>
            <person name="Lin W."/>
            <person name="Guo K."/>
            <person name="Jin S."/>
            <person name="Xu P."/>
            <person name="Storey K.B."/>
            <person name="Huan P."/>
            <person name="Zhang T."/>
            <person name="Zhou Y."/>
            <person name="Zhang J."/>
            <person name="Lin C."/>
            <person name="Li X."/>
            <person name="Xing L."/>
            <person name="Huo D."/>
            <person name="Sun M."/>
            <person name="Wang L."/>
            <person name="Mercier A."/>
            <person name="Li F."/>
            <person name="Yang H."/>
            <person name="Xiang J."/>
        </authorList>
    </citation>
    <scope>NUCLEOTIDE SEQUENCE [LARGE SCALE GENOMIC DNA]</scope>
    <source>
        <strain evidence="9">Shaxun</strain>
        <tissue evidence="9">Muscle</tissue>
    </source>
</reference>
<dbReference type="FunFam" id="2.130.10.10:FF:000074">
    <property type="entry name" value="Angio-associated migratory cell protein-like protein"/>
    <property type="match status" value="1"/>
</dbReference>
<keyword evidence="4" id="KW-0677">Repeat</keyword>
<dbReference type="Proteomes" id="UP000230750">
    <property type="component" value="Unassembled WGS sequence"/>
</dbReference>
<dbReference type="InterPro" id="IPR001680">
    <property type="entry name" value="WD40_rpt"/>
</dbReference>
<dbReference type="InterPro" id="IPR051179">
    <property type="entry name" value="WD_repeat_multifunction"/>
</dbReference>
<dbReference type="AlphaFoldDB" id="A0A2G8L6Y6"/>
<evidence type="ECO:0000256" key="1">
    <source>
        <dbReference type="ARBA" id="ARBA00004496"/>
    </source>
</evidence>
<dbReference type="SMART" id="SM00320">
    <property type="entry name" value="WD40"/>
    <property type="match status" value="8"/>
</dbReference>
<feature type="repeat" description="WD" evidence="7">
    <location>
        <begin position="329"/>
        <end position="363"/>
    </location>
</feature>
<evidence type="ECO:0000256" key="6">
    <source>
        <dbReference type="ARBA" id="ARBA00072425"/>
    </source>
</evidence>
<dbReference type="InterPro" id="IPR019775">
    <property type="entry name" value="WD40_repeat_CS"/>
</dbReference>
<proteinExistence type="predicted"/>
<dbReference type="OrthoDB" id="10261640at2759"/>
<feature type="repeat" description="WD" evidence="7">
    <location>
        <begin position="120"/>
        <end position="161"/>
    </location>
</feature>
<keyword evidence="3 7" id="KW-0853">WD repeat</keyword>
<dbReference type="PANTHER" id="PTHR19857:SF8">
    <property type="entry name" value="ANGIO-ASSOCIATED MIGRATORY CELL PROTEIN"/>
    <property type="match status" value="1"/>
</dbReference>
<name>A0A2G8L6Y6_STIJA</name>
<dbReference type="PROSITE" id="PS00678">
    <property type="entry name" value="WD_REPEATS_1"/>
    <property type="match status" value="2"/>
</dbReference>
<keyword evidence="2" id="KW-0963">Cytoplasm</keyword>
<dbReference type="GO" id="GO:0005737">
    <property type="term" value="C:cytoplasm"/>
    <property type="evidence" value="ECO:0007669"/>
    <property type="project" value="UniProtKB-SubCell"/>
</dbReference>